<evidence type="ECO:0000313" key="3">
    <source>
        <dbReference type="Proteomes" id="UP001589798"/>
    </source>
</evidence>
<feature type="signal peptide" evidence="1">
    <location>
        <begin position="1"/>
        <end position="20"/>
    </location>
</feature>
<evidence type="ECO:0000313" key="2">
    <source>
        <dbReference type="EMBL" id="MFC0204308.1"/>
    </source>
</evidence>
<keyword evidence="3" id="KW-1185">Reference proteome</keyword>
<evidence type="ECO:0000256" key="1">
    <source>
        <dbReference type="SAM" id="SignalP"/>
    </source>
</evidence>
<name>A0ABV6CXI2_9SPHN</name>
<dbReference type="Pfam" id="PF09476">
    <property type="entry name" value="Pilus_CpaD"/>
    <property type="match status" value="1"/>
</dbReference>
<accession>A0ABV6CXI2</accession>
<dbReference type="RefSeq" id="WP_379487060.1">
    <property type="nucleotide sequence ID" value="NZ_JBHLWK010000010.1"/>
</dbReference>
<feature type="chain" id="PRO_5045376282" evidence="1">
    <location>
        <begin position="21"/>
        <end position="213"/>
    </location>
</feature>
<sequence>MRKQTLALAALALGTAAALSGCGGVPSNRSMYSVHQPVVEKVDYALDVTTGGAGLAYGEQARLAAWFKAMGLKYGEKVYVDDPEASAATRAEVEAVASRYGILLSDSAPQTAGALAGGTARVILTRTTASVPGCPDWSAKSDFNPGNAISTNYGCAVNANLAAMVADPEDLLHGATPTDPTIVTDPNRAINAYRAAGTTGKGNTVTATPTGGN</sequence>
<organism evidence="2 3">
    <name type="scientific">Novosphingobium soli</name>
    <dbReference type="NCBI Taxonomy" id="574956"/>
    <lineage>
        <taxon>Bacteria</taxon>
        <taxon>Pseudomonadati</taxon>
        <taxon>Pseudomonadota</taxon>
        <taxon>Alphaproteobacteria</taxon>
        <taxon>Sphingomonadales</taxon>
        <taxon>Sphingomonadaceae</taxon>
        <taxon>Novosphingobium</taxon>
    </lineage>
</organism>
<keyword evidence="1" id="KW-0732">Signal</keyword>
<protein>
    <submittedName>
        <fullName evidence="2">CpaD family pilus assembly protein</fullName>
    </submittedName>
</protein>
<dbReference type="EMBL" id="JBHLWK010000010">
    <property type="protein sequence ID" value="MFC0204308.1"/>
    <property type="molecule type" value="Genomic_DNA"/>
</dbReference>
<gene>
    <name evidence="2" type="ORF">ACFFJC_08490</name>
</gene>
<proteinExistence type="predicted"/>
<dbReference type="Proteomes" id="UP001589798">
    <property type="component" value="Unassembled WGS sequence"/>
</dbReference>
<comment type="caution">
    <text evidence="2">The sequence shown here is derived from an EMBL/GenBank/DDBJ whole genome shotgun (WGS) entry which is preliminary data.</text>
</comment>
<dbReference type="InterPro" id="IPR019027">
    <property type="entry name" value="Pilus_biogenesis_CpaD-related"/>
</dbReference>
<reference evidence="2 3" key="1">
    <citation type="submission" date="2024-09" db="EMBL/GenBank/DDBJ databases">
        <authorList>
            <person name="Sun Q."/>
            <person name="Mori K."/>
        </authorList>
    </citation>
    <scope>NUCLEOTIDE SEQUENCE [LARGE SCALE GENOMIC DNA]</scope>
    <source>
        <strain evidence="2 3">CCM 7706</strain>
    </source>
</reference>
<dbReference type="PROSITE" id="PS51257">
    <property type="entry name" value="PROKAR_LIPOPROTEIN"/>
    <property type="match status" value="1"/>
</dbReference>